<evidence type="ECO:0000256" key="1">
    <source>
        <dbReference type="ARBA" id="ARBA00004651"/>
    </source>
</evidence>
<dbReference type="PANTHER" id="PTHR21421:SF29">
    <property type="entry name" value="GUSTATORY RECEPTOR 5A FOR TREHALOSE-RELATED"/>
    <property type="match status" value="1"/>
</dbReference>
<evidence type="ECO:0000313" key="10">
    <source>
        <dbReference type="Proteomes" id="UP000708208"/>
    </source>
</evidence>
<dbReference type="AlphaFoldDB" id="A0A8J2JZY7"/>
<dbReference type="Proteomes" id="UP000708208">
    <property type="component" value="Unassembled WGS sequence"/>
</dbReference>
<organism evidence="9 10">
    <name type="scientific">Allacma fusca</name>
    <dbReference type="NCBI Taxonomy" id="39272"/>
    <lineage>
        <taxon>Eukaryota</taxon>
        <taxon>Metazoa</taxon>
        <taxon>Ecdysozoa</taxon>
        <taxon>Arthropoda</taxon>
        <taxon>Hexapoda</taxon>
        <taxon>Collembola</taxon>
        <taxon>Symphypleona</taxon>
        <taxon>Sminthuridae</taxon>
        <taxon>Allacma</taxon>
    </lineage>
</organism>
<comment type="similarity">
    <text evidence="2">Belongs to the insect chemoreceptor superfamily. Gustatory receptor (GR) family. Gr5a subfamily.</text>
</comment>
<dbReference type="GO" id="GO:0050916">
    <property type="term" value="P:sensory perception of sweet taste"/>
    <property type="evidence" value="ECO:0007669"/>
    <property type="project" value="UniProtKB-ARBA"/>
</dbReference>
<evidence type="ECO:0000256" key="5">
    <source>
        <dbReference type="ARBA" id="ARBA00022989"/>
    </source>
</evidence>
<feature type="transmembrane region" description="Helical" evidence="8">
    <location>
        <begin position="37"/>
        <end position="55"/>
    </location>
</feature>
<comment type="subcellular location">
    <subcellularLocation>
        <location evidence="1">Cell membrane</location>
        <topology evidence="1">Multi-pass membrane protein</topology>
    </subcellularLocation>
</comment>
<evidence type="ECO:0000256" key="6">
    <source>
        <dbReference type="ARBA" id="ARBA00023136"/>
    </source>
</evidence>
<feature type="transmembrane region" description="Helical" evidence="8">
    <location>
        <begin position="96"/>
        <end position="115"/>
    </location>
</feature>
<evidence type="ECO:0000313" key="9">
    <source>
        <dbReference type="EMBL" id="CAG7727747.1"/>
    </source>
</evidence>
<reference evidence="9" key="1">
    <citation type="submission" date="2021-06" db="EMBL/GenBank/DDBJ databases">
        <authorList>
            <person name="Hodson N. C."/>
            <person name="Mongue J. A."/>
            <person name="Jaron S. K."/>
        </authorList>
    </citation>
    <scope>NUCLEOTIDE SEQUENCE</scope>
</reference>
<sequence>MTAWEVYYVRSHGQWVEIVPYHAAIAVYVFISNKLALYAWNYLDITIIVLARAVYFRFKALYDLGEAELWNGLGNVSKWRRFAKDHEELCRLVQDINLFLSPLIFVSYASNVYFVCLQFNLSLNPSGDKSAISNIYAAWSFLHLVARMFLVSITGARVNEWAHKVIEIFRRCPNEHYVAEVKC</sequence>
<keyword evidence="6 8" id="KW-0472">Membrane</keyword>
<keyword evidence="7" id="KW-0675">Receptor</keyword>
<dbReference type="EMBL" id="CAJVCH010153403">
    <property type="protein sequence ID" value="CAG7727747.1"/>
    <property type="molecule type" value="Genomic_DNA"/>
</dbReference>
<comment type="caution">
    <text evidence="9">The sequence shown here is derived from an EMBL/GenBank/DDBJ whole genome shotgun (WGS) entry which is preliminary data.</text>
</comment>
<keyword evidence="10" id="KW-1185">Reference proteome</keyword>
<evidence type="ECO:0000256" key="3">
    <source>
        <dbReference type="ARBA" id="ARBA00022475"/>
    </source>
</evidence>
<evidence type="ECO:0000256" key="2">
    <source>
        <dbReference type="ARBA" id="ARBA00005327"/>
    </source>
</evidence>
<evidence type="ECO:0000256" key="4">
    <source>
        <dbReference type="ARBA" id="ARBA00022692"/>
    </source>
</evidence>
<keyword evidence="5 8" id="KW-1133">Transmembrane helix</keyword>
<evidence type="ECO:0000256" key="8">
    <source>
        <dbReference type="SAM" id="Phobius"/>
    </source>
</evidence>
<gene>
    <name evidence="9" type="ORF">AFUS01_LOCUS16576</name>
</gene>
<feature type="transmembrane region" description="Helical" evidence="8">
    <location>
        <begin position="135"/>
        <end position="156"/>
    </location>
</feature>
<accession>A0A8J2JZY7</accession>
<dbReference type="InterPro" id="IPR009318">
    <property type="entry name" value="Gustatory_rcpt"/>
</dbReference>
<name>A0A8J2JZY7_9HEXA</name>
<keyword evidence="3" id="KW-1003">Cell membrane</keyword>
<proteinExistence type="inferred from homology"/>
<protein>
    <submittedName>
        <fullName evidence="9">Uncharacterized protein</fullName>
    </submittedName>
</protein>
<dbReference type="GO" id="GO:0005886">
    <property type="term" value="C:plasma membrane"/>
    <property type="evidence" value="ECO:0007669"/>
    <property type="project" value="UniProtKB-SubCell"/>
</dbReference>
<feature type="transmembrane region" description="Helical" evidence="8">
    <location>
        <begin position="12"/>
        <end position="31"/>
    </location>
</feature>
<keyword evidence="4 8" id="KW-0812">Transmembrane</keyword>
<dbReference type="Pfam" id="PF06151">
    <property type="entry name" value="Trehalose_recp"/>
    <property type="match status" value="1"/>
</dbReference>
<dbReference type="OrthoDB" id="5800391at2759"/>
<dbReference type="GO" id="GO:0008527">
    <property type="term" value="F:taste receptor activity"/>
    <property type="evidence" value="ECO:0007669"/>
    <property type="project" value="InterPro"/>
</dbReference>
<evidence type="ECO:0000256" key="7">
    <source>
        <dbReference type="ARBA" id="ARBA00023170"/>
    </source>
</evidence>
<dbReference type="PANTHER" id="PTHR21421">
    <property type="entry name" value="GUSTATORY RECEPTOR"/>
    <property type="match status" value="1"/>
</dbReference>